<dbReference type="InterPro" id="IPR004875">
    <property type="entry name" value="DDE_SF_endonuclease_dom"/>
</dbReference>
<reference evidence="2 3" key="1">
    <citation type="submission" date="2016-03" db="EMBL/GenBank/DDBJ databases">
        <title>EvidentialGene: Evidence-directed Construction of Genes on Genomes.</title>
        <authorList>
            <person name="Gilbert D.G."/>
            <person name="Choi J.-H."/>
            <person name="Mockaitis K."/>
            <person name="Colbourne J."/>
            <person name="Pfrender M."/>
        </authorList>
    </citation>
    <scope>NUCLEOTIDE SEQUENCE [LARGE SCALE GENOMIC DNA]</scope>
    <source>
        <strain evidence="2 3">Xinb3</strain>
        <tissue evidence="2">Complete organism</tissue>
    </source>
</reference>
<dbReference type="Pfam" id="PF03184">
    <property type="entry name" value="DDE_1"/>
    <property type="match status" value="1"/>
</dbReference>
<evidence type="ECO:0000313" key="3">
    <source>
        <dbReference type="Proteomes" id="UP000076858"/>
    </source>
</evidence>
<dbReference type="EMBL" id="LRGB01004182">
    <property type="protein sequence ID" value="KZS02523.1"/>
    <property type="molecule type" value="Genomic_DNA"/>
</dbReference>
<comment type="caution">
    <text evidence="2">The sequence shown here is derived from an EMBL/GenBank/DDBJ whole genome shotgun (WGS) entry which is preliminary data.</text>
</comment>
<dbReference type="Proteomes" id="UP000076858">
    <property type="component" value="Unassembled WGS sequence"/>
</dbReference>
<organism evidence="2 3">
    <name type="scientific">Daphnia magna</name>
    <dbReference type="NCBI Taxonomy" id="35525"/>
    <lineage>
        <taxon>Eukaryota</taxon>
        <taxon>Metazoa</taxon>
        <taxon>Ecdysozoa</taxon>
        <taxon>Arthropoda</taxon>
        <taxon>Crustacea</taxon>
        <taxon>Branchiopoda</taxon>
        <taxon>Diplostraca</taxon>
        <taxon>Cladocera</taxon>
        <taxon>Anomopoda</taxon>
        <taxon>Daphniidae</taxon>
        <taxon>Daphnia</taxon>
    </lineage>
</organism>
<evidence type="ECO:0000259" key="1">
    <source>
        <dbReference type="Pfam" id="PF03184"/>
    </source>
</evidence>
<dbReference type="OrthoDB" id="4327074at2759"/>
<feature type="domain" description="DDE-1" evidence="1">
    <location>
        <begin position="1"/>
        <end position="89"/>
    </location>
</feature>
<protein>
    <recommendedName>
        <fullName evidence="1">DDE-1 domain-containing protein</fullName>
    </recommendedName>
</protein>
<proteinExistence type="predicted"/>
<gene>
    <name evidence="2" type="ORF">APZ42_000411</name>
</gene>
<dbReference type="AlphaFoldDB" id="A0A164JP47"/>
<sequence length="156" mass="17566">MNDSSMELFMDHFVKFVRPSKERPALLFLDNHFSHMAINALNFAKENHIHFLSFPAHCSHRLQPLDVSVYGPMKKFNSSAASAWMLNNPGKTMSIYDIPGIVGKSFPLAANPLNITSGFRQTGIVPFDREGFHSRADYDHGFVTDRVDPKLTVSLV</sequence>
<evidence type="ECO:0000313" key="2">
    <source>
        <dbReference type="EMBL" id="KZS02523.1"/>
    </source>
</evidence>
<name>A0A164JP47_9CRUS</name>
<dbReference type="GO" id="GO:0003676">
    <property type="term" value="F:nucleic acid binding"/>
    <property type="evidence" value="ECO:0007669"/>
    <property type="project" value="InterPro"/>
</dbReference>
<accession>A0A164JP47</accession>
<keyword evidence="3" id="KW-1185">Reference proteome</keyword>